<dbReference type="AlphaFoldDB" id="A0A2H0WUS4"/>
<dbReference type="GO" id="GO:0000271">
    <property type="term" value="P:polysaccharide biosynthetic process"/>
    <property type="evidence" value="ECO:0007669"/>
    <property type="project" value="InterPro"/>
</dbReference>
<dbReference type="InterPro" id="IPR014026">
    <property type="entry name" value="UDP-Glc/GDP-Man_DH_dimer"/>
</dbReference>
<dbReference type="GO" id="GO:0051287">
    <property type="term" value="F:NAD binding"/>
    <property type="evidence" value="ECO:0007669"/>
    <property type="project" value="InterPro"/>
</dbReference>
<sequence length="301" mass="33874">MKPKICVIGPGVVGQATGKVFIKYGFETAFLGGNLEKREKLRKGGYTTYSKEELFDGDYDFDISMLTVSTPTVNSKINLDPITSASIDLGKRLKFSKKDYHLVVVKSTVPPGTTENIVIKMVEKYSGRKLGKSLGLCMNPEYLREKTAYEDALHPWIILIGEHDKSSGNMLKHVYKKFKCPIFRCTIKEAEFQKYVHNLYNSAKITFFNEMRQIGKKIGFDTKKIFDVTALSAEGMWNSKYGIRDLGPFSGNCLPKDTQAFLKWIHQKGHDAHLLKAIIDVNNALVRENGFAKKKIVGSGL</sequence>
<gene>
    <name evidence="5" type="ORF">COT62_02460</name>
</gene>
<accession>A0A2H0WUS4</accession>
<dbReference type="Proteomes" id="UP000231198">
    <property type="component" value="Unassembled WGS sequence"/>
</dbReference>
<dbReference type="SUPFAM" id="SSF51735">
    <property type="entry name" value="NAD(P)-binding Rossmann-fold domains"/>
    <property type="match status" value="1"/>
</dbReference>
<dbReference type="InterPro" id="IPR001732">
    <property type="entry name" value="UDP-Glc/GDP-Man_DH_N"/>
</dbReference>
<evidence type="ECO:0008006" key="7">
    <source>
        <dbReference type="Google" id="ProtNLM"/>
    </source>
</evidence>
<dbReference type="PIRSF" id="PIRSF500136">
    <property type="entry name" value="UDP_ManNAc_DH"/>
    <property type="match status" value="1"/>
</dbReference>
<dbReference type="InterPro" id="IPR028359">
    <property type="entry name" value="UDP_ManNAc/GlcNAc_DH"/>
</dbReference>
<name>A0A2H0WUS4_9BACT</name>
<evidence type="ECO:0000256" key="1">
    <source>
        <dbReference type="ARBA" id="ARBA00006601"/>
    </source>
</evidence>
<evidence type="ECO:0000313" key="5">
    <source>
        <dbReference type="EMBL" id="PIS15669.1"/>
    </source>
</evidence>
<dbReference type="InterPro" id="IPR008927">
    <property type="entry name" value="6-PGluconate_DH-like_C_sf"/>
</dbReference>
<dbReference type="EMBL" id="PEZG01000056">
    <property type="protein sequence ID" value="PIS15669.1"/>
    <property type="molecule type" value="Genomic_DNA"/>
</dbReference>
<reference evidence="6" key="1">
    <citation type="submission" date="2017-09" db="EMBL/GenBank/DDBJ databases">
        <title>Depth-based differentiation of microbial function through sediment-hosted aquifers and enrichment of novel symbionts in the deep terrestrial subsurface.</title>
        <authorList>
            <person name="Probst A.J."/>
            <person name="Ladd B."/>
            <person name="Jarett J.K."/>
            <person name="Geller-Mcgrath D.E."/>
            <person name="Sieber C.M.K."/>
            <person name="Emerson J.B."/>
            <person name="Anantharaman K."/>
            <person name="Thomas B.C."/>
            <person name="Malmstrom R."/>
            <person name="Stieglmeier M."/>
            <person name="Klingl A."/>
            <person name="Woyke T."/>
            <person name="Ryan C.M."/>
            <person name="Banfield J.F."/>
        </authorList>
    </citation>
    <scope>NUCLEOTIDE SEQUENCE [LARGE SCALE GENOMIC DNA]</scope>
</reference>
<dbReference type="GO" id="GO:0016628">
    <property type="term" value="F:oxidoreductase activity, acting on the CH-CH group of donors, NAD or NADP as acceptor"/>
    <property type="evidence" value="ECO:0007669"/>
    <property type="project" value="InterPro"/>
</dbReference>
<comment type="similarity">
    <text evidence="1 2">Belongs to the UDP-glucose/GDP-mannose dehydrogenase family.</text>
</comment>
<protein>
    <recommendedName>
        <fullName evidence="7">UDP-glucose/GDP-mannose dehydrogenase family protein</fullName>
    </recommendedName>
</protein>
<dbReference type="Pfam" id="PF03721">
    <property type="entry name" value="UDPG_MGDP_dh_N"/>
    <property type="match status" value="1"/>
</dbReference>
<evidence type="ECO:0000313" key="6">
    <source>
        <dbReference type="Proteomes" id="UP000231198"/>
    </source>
</evidence>
<dbReference type="GO" id="GO:0016616">
    <property type="term" value="F:oxidoreductase activity, acting on the CH-OH group of donors, NAD or NADP as acceptor"/>
    <property type="evidence" value="ECO:0007669"/>
    <property type="project" value="InterPro"/>
</dbReference>
<organism evidence="5 6">
    <name type="scientific">Candidatus Roizmanbacteria bacterium CG09_land_8_20_14_0_10_41_9</name>
    <dbReference type="NCBI Taxonomy" id="1974850"/>
    <lineage>
        <taxon>Bacteria</taxon>
        <taxon>Candidatus Roizmaniibacteriota</taxon>
    </lineage>
</organism>
<dbReference type="InterPro" id="IPR017476">
    <property type="entry name" value="UDP-Glc/GDP-Man"/>
</dbReference>
<proteinExistence type="inferred from homology"/>
<dbReference type="InterPro" id="IPR036291">
    <property type="entry name" value="NAD(P)-bd_dom_sf"/>
</dbReference>
<dbReference type="Pfam" id="PF00984">
    <property type="entry name" value="UDPG_MGDP_dh"/>
    <property type="match status" value="1"/>
</dbReference>
<dbReference type="InterPro" id="IPR013328">
    <property type="entry name" value="6PGD_dom2"/>
</dbReference>
<evidence type="ECO:0000256" key="2">
    <source>
        <dbReference type="PIRNR" id="PIRNR000124"/>
    </source>
</evidence>
<dbReference type="PANTHER" id="PTHR43750:SF3">
    <property type="entry name" value="UDP-GLUCOSE 6-DEHYDROGENASE TUAD"/>
    <property type="match status" value="1"/>
</dbReference>
<dbReference type="Gene3D" id="3.40.50.720">
    <property type="entry name" value="NAD(P)-binding Rossmann-like Domain"/>
    <property type="match status" value="1"/>
</dbReference>
<evidence type="ECO:0000259" key="4">
    <source>
        <dbReference type="Pfam" id="PF03721"/>
    </source>
</evidence>
<dbReference type="Gene3D" id="1.10.1040.10">
    <property type="entry name" value="N-(1-d-carboxylethyl)-l-norvaline Dehydrogenase, domain 2"/>
    <property type="match status" value="1"/>
</dbReference>
<feature type="domain" description="UDP-glucose/GDP-mannose dehydrogenase dimerisation" evidence="3">
    <location>
        <begin position="188"/>
        <end position="283"/>
    </location>
</feature>
<dbReference type="PANTHER" id="PTHR43750">
    <property type="entry name" value="UDP-GLUCOSE 6-DEHYDROGENASE TUAD"/>
    <property type="match status" value="1"/>
</dbReference>
<dbReference type="PIRSF" id="PIRSF000124">
    <property type="entry name" value="UDPglc_GDPman_dh"/>
    <property type="match status" value="1"/>
</dbReference>
<dbReference type="SUPFAM" id="SSF48179">
    <property type="entry name" value="6-phosphogluconate dehydrogenase C-terminal domain-like"/>
    <property type="match status" value="1"/>
</dbReference>
<comment type="caution">
    <text evidence="5">The sequence shown here is derived from an EMBL/GenBank/DDBJ whole genome shotgun (WGS) entry which is preliminary data.</text>
</comment>
<evidence type="ECO:0000259" key="3">
    <source>
        <dbReference type="Pfam" id="PF00984"/>
    </source>
</evidence>
<feature type="domain" description="UDP-glucose/GDP-mannose dehydrogenase N-terminal" evidence="4">
    <location>
        <begin position="60"/>
        <end position="173"/>
    </location>
</feature>